<dbReference type="OrthoDB" id="1867259at2759"/>
<evidence type="ECO:0000256" key="4">
    <source>
        <dbReference type="ARBA" id="ARBA00022605"/>
    </source>
</evidence>
<keyword evidence="13" id="KW-1185">Reference proteome</keyword>
<feature type="binding site" evidence="11">
    <location>
        <position position="87"/>
    </location>
    <ligand>
        <name>Fe(2+)</name>
        <dbReference type="ChEBI" id="CHEBI:29033"/>
        <note>for iron-dependent acireductone dioxygenase activity</note>
    </ligand>
</feature>
<evidence type="ECO:0000256" key="10">
    <source>
        <dbReference type="ARBA" id="ARBA00023242"/>
    </source>
</evidence>
<gene>
    <name evidence="11" type="primary">ADI1</name>
    <name evidence="12" type="ORF">EUX98_g7693</name>
</gene>
<proteinExistence type="inferred from homology"/>
<dbReference type="GO" id="GO:0005506">
    <property type="term" value="F:iron ion binding"/>
    <property type="evidence" value="ECO:0007669"/>
    <property type="project" value="UniProtKB-UniRule"/>
</dbReference>
<keyword evidence="5 11" id="KW-0479">Metal-binding</keyword>
<feature type="binding site" evidence="11">
    <location>
        <position position="133"/>
    </location>
    <ligand>
        <name>Ni(2+)</name>
        <dbReference type="ChEBI" id="CHEBI:49786"/>
        <note>for nickel-dependent acireductone dioxygenase activity</note>
    </ligand>
</feature>
<feature type="binding site" evidence="11">
    <location>
        <position position="87"/>
    </location>
    <ligand>
        <name>Ni(2+)</name>
        <dbReference type="ChEBI" id="CHEBI:49786"/>
        <note>for nickel-dependent acireductone dioxygenase activity</note>
    </ligand>
</feature>
<keyword evidence="8 11" id="KW-0408">Iron</keyword>
<evidence type="ECO:0000256" key="9">
    <source>
        <dbReference type="ARBA" id="ARBA00023167"/>
    </source>
</evidence>
<comment type="similarity">
    <text evidence="11">Belongs to the acireductone dioxygenase (ARD) family.</text>
</comment>
<dbReference type="EMBL" id="SGPM01000342">
    <property type="protein sequence ID" value="THH26496.1"/>
    <property type="molecule type" value="Genomic_DNA"/>
</dbReference>
<dbReference type="InterPro" id="IPR027496">
    <property type="entry name" value="ARD_euk"/>
</dbReference>
<dbReference type="FunFam" id="2.60.120.10:FF:000099">
    <property type="entry name" value="1,2-dihydroxy-3-keto-5-methylthiopentene dioxygenase"/>
    <property type="match status" value="1"/>
</dbReference>
<protein>
    <recommendedName>
        <fullName evidence="11">Acireductone dioxygenase</fullName>
    </recommendedName>
    <alternativeName>
        <fullName evidence="11">Acireductone dioxygenase (Fe(2+)-requiring)</fullName>
        <shortName evidence="11">ARD'</shortName>
        <shortName evidence="11">Fe-ARD</shortName>
        <ecNumber evidence="11">1.13.11.54</ecNumber>
    </alternativeName>
    <alternativeName>
        <fullName evidence="11">Acireductone dioxygenase (Ni(2+)-requiring)</fullName>
        <shortName evidence="11">ARD</shortName>
        <shortName evidence="11">Ni-ARD</shortName>
        <ecNumber evidence="11">1.13.11.53</ecNumber>
    </alternativeName>
</protein>
<comment type="cofactor">
    <cofactor evidence="11">
        <name>Fe(2+)</name>
        <dbReference type="ChEBI" id="CHEBI:29033"/>
    </cofactor>
    <cofactor evidence="11">
        <name>Ni(2+)</name>
        <dbReference type="ChEBI" id="CHEBI:49786"/>
    </cofactor>
    <text evidence="11">Binds either 1 Fe or Ni cation per monomer. Iron-binding promotes an acireductone dioxygenase reaction producing 2-keto-4-methylthiobutyrate, while nickel-binding promotes an acireductone dioxygenase reaction producing 3-(methylsulfanyl)propanoate.</text>
</comment>
<comment type="function">
    <text evidence="11">Catalyzes 2 different reactions between oxygen and the acireductone 1,2-dihydroxy-3-keto-5-methylthiopentene (DHK-MTPene) depending upon the metal bound in the active site. Fe-containing acireductone dioxygenase (Fe-ARD) produces formate and 2-keto-4-methylthiobutyrate (KMTB), the alpha-ketoacid precursor of methionine in the methionine recycle pathway. Ni-containing acireductone dioxygenase (Ni-ARD) produces methylthiopropionate, carbon monoxide and formate, and does not lie on the methionine recycle pathway.</text>
</comment>
<keyword evidence="4 11" id="KW-0028">Amino-acid biosynthesis</keyword>
<sequence>MRAFYHDNVIADQTALHDSGRAVSEEDLKASGVLYWNIPVEDDGKWEDEIDAVARDRQYKNRDVKESSKATLGESYEAMAKMVYKEHMHEDEEIRFVLSGSGFFDVREHPTDSWVRIHVSKGDLLVVPAGIYHRFSLDSSDYMKVMRLFKDEPKWLAHYRGAETDENPHRADYLKNVQRVTALAA</sequence>
<feature type="binding site" evidence="11">
    <location>
        <position position="89"/>
    </location>
    <ligand>
        <name>Fe(2+)</name>
        <dbReference type="ChEBI" id="CHEBI:29033"/>
        <note>for iron-dependent acireductone dioxygenase activity</note>
    </ligand>
</feature>
<comment type="caution">
    <text evidence="12">The sequence shown here is derived from an EMBL/GenBank/DDBJ whole genome shotgun (WGS) entry which is preliminary data.</text>
</comment>
<dbReference type="UniPathway" id="UPA00904">
    <property type="reaction ID" value="UER00878"/>
</dbReference>
<dbReference type="Proteomes" id="UP000308730">
    <property type="component" value="Unassembled WGS sequence"/>
</dbReference>
<dbReference type="InterPro" id="IPR011051">
    <property type="entry name" value="RmlC_Cupin_sf"/>
</dbReference>
<keyword evidence="2 11" id="KW-0963">Cytoplasm</keyword>
<evidence type="ECO:0000256" key="2">
    <source>
        <dbReference type="ARBA" id="ARBA00022490"/>
    </source>
</evidence>
<dbReference type="InterPro" id="IPR014710">
    <property type="entry name" value="RmlC-like_jellyroll"/>
</dbReference>
<evidence type="ECO:0000313" key="13">
    <source>
        <dbReference type="Proteomes" id="UP000308730"/>
    </source>
</evidence>
<dbReference type="PANTHER" id="PTHR23418:SF0">
    <property type="entry name" value="ACIREDUCTONE DIOXYGENASE"/>
    <property type="match status" value="1"/>
</dbReference>
<evidence type="ECO:0000256" key="7">
    <source>
        <dbReference type="ARBA" id="ARBA00023002"/>
    </source>
</evidence>
<dbReference type="Pfam" id="PF03079">
    <property type="entry name" value="ARD"/>
    <property type="match status" value="1"/>
</dbReference>
<dbReference type="AlphaFoldDB" id="A0A4S4MKW4"/>
<dbReference type="EC" id="1.13.11.54" evidence="11"/>
<dbReference type="GO" id="GO:0005737">
    <property type="term" value="C:cytoplasm"/>
    <property type="evidence" value="ECO:0007669"/>
    <property type="project" value="UniProtKB-SubCell"/>
</dbReference>
<dbReference type="InterPro" id="IPR004313">
    <property type="entry name" value="ARD"/>
</dbReference>
<evidence type="ECO:0000313" key="12">
    <source>
        <dbReference type="EMBL" id="THH26496.1"/>
    </source>
</evidence>
<dbReference type="GO" id="GO:0016151">
    <property type="term" value="F:nickel cation binding"/>
    <property type="evidence" value="ECO:0007669"/>
    <property type="project" value="UniProtKB-UniRule"/>
</dbReference>
<feature type="binding site" evidence="11">
    <location>
        <position position="89"/>
    </location>
    <ligand>
        <name>Ni(2+)</name>
        <dbReference type="ChEBI" id="CHEBI:49786"/>
        <note>for nickel-dependent acireductone dioxygenase activity</note>
    </ligand>
</feature>
<evidence type="ECO:0000256" key="3">
    <source>
        <dbReference type="ARBA" id="ARBA00022596"/>
    </source>
</evidence>
<evidence type="ECO:0000256" key="8">
    <source>
        <dbReference type="ARBA" id="ARBA00023004"/>
    </source>
</evidence>
<dbReference type="GO" id="GO:0019509">
    <property type="term" value="P:L-methionine salvage from methylthioadenosine"/>
    <property type="evidence" value="ECO:0007669"/>
    <property type="project" value="UniProtKB-UniRule"/>
</dbReference>
<dbReference type="HAMAP" id="MF_03154">
    <property type="entry name" value="Salvage_MtnD_euk"/>
    <property type="match status" value="1"/>
</dbReference>
<accession>A0A4S4MKW4</accession>
<comment type="pathway">
    <text evidence="11">Amino-acid biosynthesis; L-methionine biosynthesis via salvage pathway; L-methionine from S-methyl-5-thio-alpha-D-ribose 1-phosphate: step 5/6.</text>
</comment>
<dbReference type="SUPFAM" id="SSF51182">
    <property type="entry name" value="RmlC-like cupins"/>
    <property type="match status" value="1"/>
</dbReference>
<dbReference type="CDD" id="cd02232">
    <property type="entry name" value="cupin_ARD"/>
    <property type="match status" value="1"/>
</dbReference>
<evidence type="ECO:0000256" key="5">
    <source>
        <dbReference type="ARBA" id="ARBA00022723"/>
    </source>
</evidence>
<dbReference type="Gene3D" id="2.60.120.10">
    <property type="entry name" value="Jelly Rolls"/>
    <property type="match status" value="1"/>
</dbReference>
<dbReference type="GO" id="GO:0010308">
    <property type="term" value="F:acireductone dioxygenase (Ni2+-requiring) activity"/>
    <property type="evidence" value="ECO:0007669"/>
    <property type="project" value="UniProtKB-UniRule"/>
</dbReference>
<dbReference type="GO" id="GO:0010309">
    <property type="term" value="F:acireductone dioxygenase [iron(II)-requiring] activity"/>
    <property type="evidence" value="ECO:0007669"/>
    <property type="project" value="UniProtKB-UniRule"/>
</dbReference>
<feature type="binding site" evidence="11">
    <location>
        <position position="133"/>
    </location>
    <ligand>
        <name>Fe(2+)</name>
        <dbReference type="ChEBI" id="CHEBI:29033"/>
        <note>for iron-dependent acireductone dioxygenase activity</note>
    </ligand>
</feature>
<feature type="binding site" evidence="11">
    <location>
        <position position="93"/>
    </location>
    <ligand>
        <name>Fe(2+)</name>
        <dbReference type="ChEBI" id="CHEBI:29033"/>
        <note>for iron-dependent acireductone dioxygenase activity</note>
    </ligand>
</feature>
<keyword evidence="10 11" id="KW-0539">Nucleus</keyword>
<comment type="subcellular location">
    <subcellularLocation>
        <location evidence="11">Cytoplasm</location>
    </subcellularLocation>
    <subcellularLocation>
        <location evidence="11">Nucleus</location>
    </subcellularLocation>
</comment>
<reference evidence="12 13" key="1">
    <citation type="submission" date="2019-02" db="EMBL/GenBank/DDBJ databases">
        <title>Genome sequencing of the rare red list fungi Antrodiella citrinella (Flaviporus citrinellus).</title>
        <authorList>
            <person name="Buettner E."/>
            <person name="Kellner H."/>
        </authorList>
    </citation>
    <scope>NUCLEOTIDE SEQUENCE [LARGE SCALE GENOMIC DNA]</scope>
    <source>
        <strain evidence="12 13">DSM 108506</strain>
    </source>
</reference>
<feature type="binding site" evidence="11">
    <location>
        <position position="93"/>
    </location>
    <ligand>
        <name>Ni(2+)</name>
        <dbReference type="ChEBI" id="CHEBI:49786"/>
        <note>for nickel-dependent acireductone dioxygenase activity</note>
    </ligand>
</feature>
<name>A0A4S4MKW4_9APHY</name>
<comment type="catalytic activity">
    <reaction evidence="11">
        <text>1,2-dihydroxy-5-(methylsulfanyl)pent-1-en-3-one + O2 = 3-(methylsulfanyl)propanoate + CO + formate + 2 H(+)</text>
        <dbReference type="Rhea" id="RHEA:14161"/>
        <dbReference type="ChEBI" id="CHEBI:15378"/>
        <dbReference type="ChEBI" id="CHEBI:15379"/>
        <dbReference type="ChEBI" id="CHEBI:15740"/>
        <dbReference type="ChEBI" id="CHEBI:17245"/>
        <dbReference type="ChEBI" id="CHEBI:49016"/>
        <dbReference type="ChEBI" id="CHEBI:49252"/>
        <dbReference type="EC" id="1.13.11.53"/>
    </reaction>
</comment>
<evidence type="ECO:0000256" key="1">
    <source>
        <dbReference type="ARBA" id="ARBA00000428"/>
    </source>
</evidence>
<comment type="catalytic activity">
    <reaction evidence="1 11">
        <text>1,2-dihydroxy-5-(methylsulfanyl)pent-1-en-3-one + O2 = 4-methylsulfanyl-2-oxobutanoate + formate + 2 H(+)</text>
        <dbReference type="Rhea" id="RHEA:24504"/>
        <dbReference type="ChEBI" id="CHEBI:15378"/>
        <dbReference type="ChEBI" id="CHEBI:15379"/>
        <dbReference type="ChEBI" id="CHEBI:15740"/>
        <dbReference type="ChEBI" id="CHEBI:16723"/>
        <dbReference type="ChEBI" id="CHEBI:49252"/>
        <dbReference type="EC" id="1.13.11.54"/>
    </reaction>
</comment>
<dbReference type="EC" id="1.13.11.53" evidence="11"/>
<keyword evidence="9 11" id="KW-0486">Methionine biosynthesis</keyword>
<evidence type="ECO:0000256" key="11">
    <source>
        <dbReference type="HAMAP-Rule" id="MF_03154"/>
    </source>
</evidence>
<keyword evidence="6 11" id="KW-0223">Dioxygenase</keyword>
<keyword evidence="7 11" id="KW-0560">Oxidoreductase</keyword>
<keyword evidence="3 11" id="KW-0533">Nickel</keyword>
<dbReference type="GO" id="GO:0005634">
    <property type="term" value="C:nucleus"/>
    <property type="evidence" value="ECO:0007669"/>
    <property type="project" value="UniProtKB-SubCell"/>
</dbReference>
<organism evidence="12 13">
    <name type="scientific">Antrodiella citrinella</name>
    <dbReference type="NCBI Taxonomy" id="2447956"/>
    <lineage>
        <taxon>Eukaryota</taxon>
        <taxon>Fungi</taxon>
        <taxon>Dikarya</taxon>
        <taxon>Basidiomycota</taxon>
        <taxon>Agaricomycotina</taxon>
        <taxon>Agaricomycetes</taxon>
        <taxon>Polyporales</taxon>
        <taxon>Steccherinaceae</taxon>
        <taxon>Antrodiella</taxon>
    </lineage>
</organism>
<evidence type="ECO:0000256" key="6">
    <source>
        <dbReference type="ARBA" id="ARBA00022964"/>
    </source>
</evidence>
<dbReference type="PANTHER" id="PTHR23418">
    <property type="entry name" value="ACIREDUCTONE DIOXYGENASE"/>
    <property type="match status" value="1"/>
</dbReference>